<evidence type="ECO:0000256" key="5">
    <source>
        <dbReference type="ARBA" id="ARBA00022989"/>
    </source>
</evidence>
<keyword evidence="3" id="KW-1003">Cell membrane</keyword>
<dbReference type="InterPro" id="IPR035906">
    <property type="entry name" value="MetI-like_sf"/>
</dbReference>
<evidence type="ECO:0000313" key="11">
    <source>
        <dbReference type="Proteomes" id="UP000549695"/>
    </source>
</evidence>
<evidence type="ECO:0000256" key="3">
    <source>
        <dbReference type="ARBA" id="ARBA00022475"/>
    </source>
</evidence>
<protein>
    <submittedName>
        <fullName evidence="10">Peptide/nickel transport system permease protein</fullName>
    </submittedName>
</protein>
<evidence type="ECO:0000256" key="7">
    <source>
        <dbReference type="RuleBase" id="RU363032"/>
    </source>
</evidence>
<evidence type="ECO:0000256" key="4">
    <source>
        <dbReference type="ARBA" id="ARBA00022692"/>
    </source>
</evidence>
<comment type="similarity">
    <text evidence="7">Belongs to the binding-protein-dependent transport system permease family.</text>
</comment>
<sequence>MTTTDPTTTVPADTDPAGERRPVPGARYLQAFRTPRGIVAGALVLGLALLAALAPVLFPGGYDEQTPDALLPVSFAHPFGTDELGRDIFVRSVYGLRTDLALVLYAVPVSMVLGTVLGLLGAVAGWLGTLTQRMLDIIVGFPGLILGISVVLVVGTGFRGLVVSIILIGLPTFGRLARQVLLTQQDREYVLAARTLGIGRWRIMTRHILPNTLDPILVQGSVFIVQAVFLEAGLSIVGLGIQPPEPSLGSLLNLGMRYVEQAPTYIIGPIVVLLLLALAFSLLTDALNEAVNRT</sequence>
<keyword evidence="4 7" id="KW-0812">Transmembrane</keyword>
<name>A0A852W685_PSEA5</name>
<keyword evidence="2 7" id="KW-0813">Transport</keyword>
<feature type="transmembrane region" description="Helical" evidence="7">
    <location>
        <begin position="102"/>
        <end position="127"/>
    </location>
</feature>
<feature type="domain" description="ABC transmembrane type-1" evidence="9">
    <location>
        <begin position="96"/>
        <end position="284"/>
    </location>
</feature>
<dbReference type="InterPro" id="IPR000515">
    <property type="entry name" value="MetI-like"/>
</dbReference>
<dbReference type="PANTHER" id="PTHR43386:SF1">
    <property type="entry name" value="D,D-DIPEPTIDE TRANSPORT SYSTEM PERMEASE PROTEIN DDPC-RELATED"/>
    <property type="match status" value="1"/>
</dbReference>
<feature type="transmembrane region" description="Helical" evidence="7">
    <location>
        <begin position="262"/>
        <end position="283"/>
    </location>
</feature>
<dbReference type="Pfam" id="PF00528">
    <property type="entry name" value="BPD_transp_1"/>
    <property type="match status" value="1"/>
</dbReference>
<comment type="subcellular location">
    <subcellularLocation>
        <location evidence="1 7">Cell membrane</location>
        <topology evidence="1 7">Multi-pass membrane protein</topology>
    </subcellularLocation>
</comment>
<dbReference type="Gene3D" id="1.10.3720.10">
    <property type="entry name" value="MetI-like"/>
    <property type="match status" value="1"/>
</dbReference>
<feature type="transmembrane region" description="Helical" evidence="7">
    <location>
        <begin position="134"/>
        <end position="154"/>
    </location>
</feature>
<evidence type="ECO:0000313" key="10">
    <source>
        <dbReference type="EMBL" id="NYG04389.1"/>
    </source>
</evidence>
<accession>A0A852W685</accession>
<dbReference type="SUPFAM" id="SSF161098">
    <property type="entry name" value="MetI-like"/>
    <property type="match status" value="1"/>
</dbReference>
<organism evidence="10 11">
    <name type="scientific">Pseudonocardia alni</name>
    <name type="common">Amycolata alni</name>
    <dbReference type="NCBI Taxonomy" id="33907"/>
    <lineage>
        <taxon>Bacteria</taxon>
        <taxon>Bacillati</taxon>
        <taxon>Actinomycetota</taxon>
        <taxon>Actinomycetes</taxon>
        <taxon>Pseudonocardiales</taxon>
        <taxon>Pseudonocardiaceae</taxon>
        <taxon>Pseudonocardia</taxon>
    </lineage>
</organism>
<feature type="compositionally biased region" description="Low complexity" evidence="8">
    <location>
        <begin position="1"/>
        <end position="15"/>
    </location>
</feature>
<keyword evidence="11" id="KW-1185">Reference proteome</keyword>
<dbReference type="InterPro" id="IPR050366">
    <property type="entry name" value="BP-dependent_transpt_permease"/>
</dbReference>
<dbReference type="EMBL" id="JACCCZ010000001">
    <property type="protein sequence ID" value="NYG04389.1"/>
    <property type="molecule type" value="Genomic_DNA"/>
</dbReference>
<gene>
    <name evidence="10" type="ORF">HDA37_004674</name>
</gene>
<dbReference type="GO" id="GO:0055085">
    <property type="term" value="P:transmembrane transport"/>
    <property type="evidence" value="ECO:0007669"/>
    <property type="project" value="InterPro"/>
</dbReference>
<proteinExistence type="inferred from homology"/>
<keyword evidence="5 7" id="KW-1133">Transmembrane helix</keyword>
<evidence type="ECO:0000256" key="6">
    <source>
        <dbReference type="ARBA" id="ARBA00023136"/>
    </source>
</evidence>
<feature type="transmembrane region" description="Helical" evidence="7">
    <location>
        <begin position="37"/>
        <end position="58"/>
    </location>
</feature>
<dbReference type="AlphaFoldDB" id="A0A852W685"/>
<evidence type="ECO:0000256" key="1">
    <source>
        <dbReference type="ARBA" id="ARBA00004651"/>
    </source>
</evidence>
<dbReference type="Proteomes" id="UP000549695">
    <property type="component" value="Unassembled WGS sequence"/>
</dbReference>
<dbReference type="PANTHER" id="PTHR43386">
    <property type="entry name" value="OLIGOPEPTIDE TRANSPORT SYSTEM PERMEASE PROTEIN APPC"/>
    <property type="match status" value="1"/>
</dbReference>
<evidence type="ECO:0000256" key="8">
    <source>
        <dbReference type="SAM" id="MobiDB-lite"/>
    </source>
</evidence>
<keyword evidence="6 7" id="KW-0472">Membrane</keyword>
<comment type="caution">
    <text evidence="10">The sequence shown here is derived from an EMBL/GenBank/DDBJ whole genome shotgun (WGS) entry which is preliminary data.</text>
</comment>
<dbReference type="GeneID" id="98055424"/>
<dbReference type="RefSeq" id="WP_218899372.1">
    <property type="nucleotide sequence ID" value="NZ_BAAAJZ010000006.1"/>
</dbReference>
<evidence type="ECO:0000256" key="2">
    <source>
        <dbReference type="ARBA" id="ARBA00022448"/>
    </source>
</evidence>
<dbReference type="CDD" id="cd06261">
    <property type="entry name" value="TM_PBP2"/>
    <property type="match status" value="1"/>
</dbReference>
<evidence type="ECO:0000259" key="9">
    <source>
        <dbReference type="PROSITE" id="PS50928"/>
    </source>
</evidence>
<feature type="region of interest" description="Disordered" evidence="8">
    <location>
        <begin position="1"/>
        <end position="22"/>
    </location>
</feature>
<feature type="transmembrane region" description="Helical" evidence="7">
    <location>
        <begin position="160"/>
        <end position="177"/>
    </location>
</feature>
<dbReference type="GO" id="GO:0005886">
    <property type="term" value="C:plasma membrane"/>
    <property type="evidence" value="ECO:0007669"/>
    <property type="project" value="UniProtKB-SubCell"/>
</dbReference>
<dbReference type="PROSITE" id="PS50928">
    <property type="entry name" value="ABC_TM1"/>
    <property type="match status" value="1"/>
</dbReference>
<reference evidence="10 11" key="1">
    <citation type="submission" date="2020-07" db="EMBL/GenBank/DDBJ databases">
        <title>Sequencing the genomes of 1000 actinobacteria strains.</title>
        <authorList>
            <person name="Klenk H.-P."/>
        </authorList>
    </citation>
    <scope>NUCLEOTIDE SEQUENCE [LARGE SCALE GENOMIC DNA]</scope>
    <source>
        <strain evidence="10 11">DSM 44749</strain>
    </source>
</reference>
<feature type="transmembrane region" description="Helical" evidence="7">
    <location>
        <begin position="216"/>
        <end position="242"/>
    </location>
</feature>